<evidence type="ECO:0000313" key="1">
    <source>
        <dbReference type="EMBL" id="MDC8786411.1"/>
    </source>
</evidence>
<dbReference type="EMBL" id="JAQQXS010000013">
    <property type="protein sequence ID" value="MDC8786411.1"/>
    <property type="molecule type" value="Genomic_DNA"/>
</dbReference>
<dbReference type="Pfam" id="PF11142">
    <property type="entry name" value="DUF2917"/>
    <property type="match status" value="1"/>
</dbReference>
<organism evidence="1 2">
    <name type="scientific">Roseateles koreensis</name>
    <dbReference type="NCBI Taxonomy" id="2987526"/>
    <lineage>
        <taxon>Bacteria</taxon>
        <taxon>Pseudomonadati</taxon>
        <taxon>Pseudomonadota</taxon>
        <taxon>Betaproteobacteria</taxon>
        <taxon>Burkholderiales</taxon>
        <taxon>Sphaerotilaceae</taxon>
        <taxon>Roseateles</taxon>
    </lineage>
</organism>
<proteinExistence type="predicted"/>
<gene>
    <name evidence="1" type="ORF">PRZ01_14570</name>
</gene>
<comment type="caution">
    <text evidence="1">The sequence shown here is derived from an EMBL/GenBank/DDBJ whole genome shotgun (WGS) entry which is preliminary data.</text>
</comment>
<name>A0ABT5KX55_9BURK</name>
<protein>
    <submittedName>
        <fullName evidence="1">DUF2917 domain-containing protein</fullName>
    </submittedName>
</protein>
<reference evidence="1 2" key="1">
    <citation type="submission" date="2022-10" db="EMBL/GenBank/DDBJ databases">
        <title>paucibacter sp. hw8 Genome sequencing.</title>
        <authorList>
            <person name="Park S."/>
        </authorList>
    </citation>
    <scope>NUCLEOTIDE SEQUENCE [LARGE SCALE GENOMIC DNA]</scope>
    <source>
        <strain evidence="2">hw8</strain>
    </source>
</reference>
<dbReference type="RefSeq" id="WP_273597528.1">
    <property type="nucleotide sequence ID" value="NZ_JAQQXS010000013.1"/>
</dbReference>
<keyword evidence="2" id="KW-1185">Reference proteome</keyword>
<accession>A0ABT5KX55</accession>
<sequence>MYRIVELELRDAVARPLHLRQGCILRVLTGRVWLTQDRDSADLWLLPAQEWQAPASASVKLWLSGEPTASLQILNPIRKTDTSPLKPLFAIRLRSAPARPLESAA</sequence>
<dbReference type="InterPro" id="IPR021317">
    <property type="entry name" value="DUF2917"/>
</dbReference>
<evidence type="ECO:0000313" key="2">
    <source>
        <dbReference type="Proteomes" id="UP001219862"/>
    </source>
</evidence>
<dbReference type="Proteomes" id="UP001219862">
    <property type="component" value="Unassembled WGS sequence"/>
</dbReference>